<gene>
    <name evidence="3" type="ORF">COHA_000569</name>
</gene>
<feature type="signal peptide" evidence="2">
    <location>
        <begin position="1"/>
        <end position="19"/>
    </location>
</feature>
<organism evidence="3 4">
    <name type="scientific">Chlorella ohadii</name>
    <dbReference type="NCBI Taxonomy" id="2649997"/>
    <lineage>
        <taxon>Eukaryota</taxon>
        <taxon>Viridiplantae</taxon>
        <taxon>Chlorophyta</taxon>
        <taxon>core chlorophytes</taxon>
        <taxon>Trebouxiophyceae</taxon>
        <taxon>Chlorellales</taxon>
        <taxon>Chlorellaceae</taxon>
        <taxon>Chlorella clade</taxon>
        <taxon>Chlorella</taxon>
    </lineage>
</organism>
<evidence type="ECO:0000256" key="1">
    <source>
        <dbReference type="SAM" id="MobiDB-lite"/>
    </source>
</evidence>
<feature type="region of interest" description="Disordered" evidence="1">
    <location>
        <begin position="290"/>
        <end position="321"/>
    </location>
</feature>
<feature type="chain" id="PRO_5041975658" evidence="2">
    <location>
        <begin position="20"/>
        <end position="558"/>
    </location>
</feature>
<keyword evidence="2" id="KW-0732">Signal</keyword>
<feature type="region of interest" description="Disordered" evidence="1">
    <location>
        <begin position="187"/>
        <end position="254"/>
    </location>
</feature>
<keyword evidence="4" id="KW-1185">Reference proteome</keyword>
<evidence type="ECO:0000313" key="3">
    <source>
        <dbReference type="EMBL" id="KAI7846032.1"/>
    </source>
</evidence>
<evidence type="ECO:0000313" key="4">
    <source>
        <dbReference type="Proteomes" id="UP001205105"/>
    </source>
</evidence>
<dbReference type="AlphaFoldDB" id="A0AAD5DX24"/>
<dbReference type="Proteomes" id="UP001205105">
    <property type="component" value="Unassembled WGS sequence"/>
</dbReference>
<name>A0AAD5DX24_9CHLO</name>
<sequence>MRRLLLLLACLLLAGTALAAPKPKTPAVPKAAKTVEPPAPAPAPEPDLNETANADEGPVCKELDAAAQKPCCTDKLANATDDIWCLQAFPTLFLEKSPNLTTCQDPAGDAAKEVACCTAKIARRKGDVYCSNAHAQLFEDAAAAPIFDADCTAVFAALRRTCCEQDAAGEQADAGCKTAFPELYGLPPVHPTTPTNGTTPPTNGTIPQLSPQLPLPSPSPKQPQPQPSPKQPQPQPSPKQPQPQPQEPTKPTVKDCSKLDLAQASGCCQAIADAGKTNAWCQDVFGEFWGNQEAPEGQPDNTGGDNMGGDNTGGDAEPDPNNCEAIAGIQSKKCCQKKAKAKQEDAFCKATYPELFVTEEESCYGVKGDNKQKKCCADKEERGVWDWFCGKMAKGDASCEAAGGADAQNRCCANKIVEKTVQDDEFCGKLIAATSCANSGNVTAQQACCETKAQLNIMDGYCETLPVAAPSEAAPSPSPAPAEPAPSPSPEPSPITPAPSPAPAPSPVQPVVPQVTQVLPTAPVTSVQEDIPPPSGARAVAPAVAAALLGALLTLLLA</sequence>
<feature type="compositionally biased region" description="Pro residues" evidence="1">
    <location>
        <begin position="476"/>
        <end position="510"/>
    </location>
</feature>
<protein>
    <submittedName>
        <fullName evidence="3">Uncharacterized protein</fullName>
    </submittedName>
</protein>
<accession>A0AAD5DX24</accession>
<feature type="compositionally biased region" description="Low complexity" evidence="1">
    <location>
        <begin position="192"/>
        <end position="212"/>
    </location>
</feature>
<feature type="compositionally biased region" description="Low complexity" evidence="1">
    <location>
        <begin position="22"/>
        <end position="36"/>
    </location>
</feature>
<reference evidence="3" key="1">
    <citation type="submission" date="2020-11" db="EMBL/GenBank/DDBJ databases">
        <title>Chlorella ohadii genome sequencing and assembly.</title>
        <authorList>
            <person name="Murik O."/>
            <person name="Treves H."/>
            <person name="Kedem I."/>
            <person name="Shotland Y."/>
            <person name="Kaplan A."/>
        </authorList>
    </citation>
    <scope>NUCLEOTIDE SEQUENCE</scope>
    <source>
        <strain evidence="3">1</strain>
    </source>
</reference>
<proteinExistence type="predicted"/>
<feature type="region of interest" description="Disordered" evidence="1">
    <location>
        <begin position="22"/>
        <end position="55"/>
    </location>
</feature>
<dbReference type="PRINTS" id="PR01217">
    <property type="entry name" value="PRICHEXTENSN"/>
</dbReference>
<feature type="compositionally biased region" description="Pro residues" evidence="1">
    <location>
        <begin position="213"/>
        <end position="248"/>
    </location>
</feature>
<evidence type="ECO:0000256" key="2">
    <source>
        <dbReference type="SAM" id="SignalP"/>
    </source>
</evidence>
<comment type="caution">
    <text evidence="3">The sequence shown here is derived from an EMBL/GenBank/DDBJ whole genome shotgun (WGS) entry which is preliminary data.</text>
</comment>
<dbReference type="EMBL" id="JADXDR010000011">
    <property type="protein sequence ID" value="KAI7846032.1"/>
    <property type="molecule type" value="Genomic_DNA"/>
</dbReference>
<feature type="region of interest" description="Disordered" evidence="1">
    <location>
        <begin position="470"/>
        <end position="514"/>
    </location>
</feature>